<dbReference type="Gene3D" id="3.90.190.10">
    <property type="entry name" value="Protein tyrosine phosphatase superfamily"/>
    <property type="match status" value="4"/>
</dbReference>
<evidence type="ECO:0000256" key="2">
    <source>
        <dbReference type="SAM" id="MobiDB-lite"/>
    </source>
</evidence>
<keyword evidence="1" id="KW-0175">Coiled coil</keyword>
<dbReference type="SUPFAM" id="SSF52799">
    <property type="entry name" value="(Phosphotyrosine protein) phosphatases II"/>
    <property type="match status" value="2"/>
</dbReference>
<dbReference type="InterPro" id="IPR029021">
    <property type="entry name" value="Prot-tyrosine_phosphatase-like"/>
</dbReference>
<evidence type="ECO:0000313" key="3">
    <source>
        <dbReference type="EMBL" id="GCC32476.1"/>
    </source>
</evidence>
<gene>
    <name evidence="3" type="ORF">chiPu_0010937</name>
</gene>
<feature type="region of interest" description="Disordered" evidence="2">
    <location>
        <begin position="85"/>
        <end position="104"/>
    </location>
</feature>
<comment type="caution">
    <text evidence="3">The sequence shown here is derived from an EMBL/GenBank/DDBJ whole genome shotgun (WGS) entry which is preliminary data.</text>
</comment>
<accession>A0A401SQ33</accession>
<dbReference type="AlphaFoldDB" id="A0A401SQ33"/>
<dbReference type="Proteomes" id="UP000287033">
    <property type="component" value="Unassembled WGS sequence"/>
</dbReference>
<dbReference type="InterPro" id="IPR050561">
    <property type="entry name" value="PTP"/>
</dbReference>
<organism evidence="3 4">
    <name type="scientific">Chiloscyllium punctatum</name>
    <name type="common">Brownbanded bambooshark</name>
    <name type="synonym">Hemiscyllium punctatum</name>
    <dbReference type="NCBI Taxonomy" id="137246"/>
    <lineage>
        <taxon>Eukaryota</taxon>
        <taxon>Metazoa</taxon>
        <taxon>Chordata</taxon>
        <taxon>Craniata</taxon>
        <taxon>Vertebrata</taxon>
        <taxon>Chondrichthyes</taxon>
        <taxon>Elasmobranchii</taxon>
        <taxon>Galeomorphii</taxon>
        <taxon>Galeoidea</taxon>
        <taxon>Orectolobiformes</taxon>
        <taxon>Hemiscylliidae</taxon>
        <taxon>Chiloscyllium</taxon>
    </lineage>
</organism>
<evidence type="ECO:0008006" key="5">
    <source>
        <dbReference type="Google" id="ProtNLM"/>
    </source>
</evidence>
<feature type="coiled-coil region" evidence="1">
    <location>
        <begin position="257"/>
        <end position="293"/>
    </location>
</feature>
<evidence type="ECO:0000313" key="4">
    <source>
        <dbReference type="Proteomes" id="UP000287033"/>
    </source>
</evidence>
<dbReference type="EMBL" id="BEZZ01000438">
    <property type="protein sequence ID" value="GCC32476.1"/>
    <property type="molecule type" value="Genomic_DNA"/>
</dbReference>
<sequence length="879" mass="101395">MCCGLSVATGDGLPWAPLSGPCVFTPTPKIPALSKKKLNKGHPVKLADKMALDCLDGNPRMHLAEKEARRLWIMGTTASAAQQTVSIGQLSDNGQSNETTENRRSISVNSFQTLSIHNKAKSIITNKVAPVLITYNCKEEFQIHDDLLKANYIIGKISDNLPEHYLVQGKYFMVCDIYNKIDVLNTIGYYGVPNFRQAKGNYPVFGMGQPSLNGFKQVLEVFQQEGYKEILFFCVREEPVVFLHIENDFVPYTPRSKENLHENLHDLGRDLEVEKLELAIRKELYNFAQLNENTNYVYNDIEHFKDEPRTVCICSEEDIHVTEEVYKRPFFTKPSCRYYRLPLSVDGLPLQSQIDVFINSLRETPNLLLLQTSERLPPALVFNCQVGVGRTNLGMILGTLVMCHRKGFPEKWGDNQNTSAKKREQLQMIQNFVKSLPMGQQIVEEVDIAIALCSEMHNIKDDIYEYKQKLEGIGENCQVEGNSTKEYFLQRILQSTERYFYLIAFNYFLHEQYPLAFSLNFSRWMCRHPWMYRILAGMNVSELTAPCDLVTKGIRILVADEALDVLSTLKEMKVANFRRVPKMPIYGMAQPNSEKLENGLKNEILASQKLLEVQLEQEKQMKLFKSCLTMQEIFNQLKSSHQGLLYRRVPIPDCGAPREKDFDKLFEAMKTVFADDSRSAIVFNCHNGKGRTTTAMVLSVLAFWHFKGIPENNEEELVSVPDAKYTKGEFEIVMQIVRLLPNGHKMKKEVDLALDIVSETMTPMHYHLREIVICTYRQVKTAKSEKEKHLLQLRSLQYLERYIYLILFNTYLHLEKQDSWQRPFSAWMYEVAAKAGVYEILNRLGFLEFEDPENIPLSRLCYRWLQQSTNTLPFRGEFV</sequence>
<dbReference type="PANTHER" id="PTHR23339">
    <property type="entry name" value="TYROSINE SPECIFIC PROTEIN PHOSPHATASE AND DUAL SPECIFICITY PROTEIN PHOSPHATASE"/>
    <property type="match status" value="1"/>
</dbReference>
<dbReference type="OrthoDB" id="66369at2759"/>
<protein>
    <recommendedName>
        <fullName evidence="5">Tyrosine specific protein phosphatases domain-containing protein</fullName>
    </recommendedName>
</protein>
<reference evidence="3 4" key="1">
    <citation type="journal article" date="2018" name="Nat. Ecol. Evol.">
        <title>Shark genomes provide insights into elasmobranch evolution and the origin of vertebrates.</title>
        <authorList>
            <person name="Hara Y"/>
            <person name="Yamaguchi K"/>
            <person name="Onimaru K"/>
            <person name="Kadota M"/>
            <person name="Koyanagi M"/>
            <person name="Keeley SD"/>
            <person name="Tatsumi K"/>
            <person name="Tanaka K"/>
            <person name="Motone F"/>
            <person name="Kageyama Y"/>
            <person name="Nozu R"/>
            <person name="Adachi N"/>
            <person name="Nishimura O"/>
            <person name="Nakagawa R"/>
            <person name="Tanegashima C"/>
            <person name="Kiyatake I"/>
            <person name="Matsumoto R"/>
            <person name="Murakumo K"/>
            <person name="Nishida K"/>
            <person name="Terakita A"/>
            <person name="Kuratani S"/>
            <person name="Sato K"/>
            <person name="Hyodo S Kuraku.S."/>
        </authorList>
    </citation>
    <scope>NUCLEOTIDE SEQUENCE [LARGE SCALE GENOMIC DNA]</scope>
</reference>
<dbReference type="SMART" id="SM01301">
    <property type="entry name" value="PTPlike_phytase"/>
    <property type="match status" value="2"/>
</dbReference>
<dbReference type="Pfam" id="PF14566">
    <property type="entry name" value="PTPlike_phytase"/>
    <property type="match status" value="2"/>
</dbReference>
<name>A0A401SQ33_CHIPU</name>
<keyword evidence="4" id="KW-1185">Reference proteome</keyword>
<evidence type="ECO:0000256" key="1">
    <source>
        <dbReference type="SAM" id="Coils"/>
    </source>
</evidence>
<proteinExistence type="predicted"/>
<dbReference type="OMA" id="WLCTHPE"/>
<dbReference type="STRING" id="137246.A0A401SQ33"/>